<dbReference type="InterPro" id="IPR036259">
    <property type="entry name" value="MFS_trans_sf"/>
</dbReference>
<keyword evidence="3 6" id="KW-0812">Transmembrane</keyword>
<feature type="transmembrane region" description="Helical" evidence="6">
    <location>
        <begin position="333"/>
        <end position="358"/>
    </location>
</feature>
<dbReference type="GO" id="GO:0031526">
    <property type="term" value="C:brush border membrane"/>
    <property type="evidence" value="ECO:0007669"/>
    <property type="project" value="TreeGrafter"/>
</dbReference>
<evidence type="ECO:0000313" key="8">
    <source>
        <dbReference type="EMBL" id="CAF1351784.1"/>
    </source>
</evidence>
<dbReference type="PROSITE" id="PS50850">
    <property type="entry name" value="MFS"/>
    <property type="match status" value="1"/>
</dbReference>
<keyword evidence="5 6" id="KW-0472">Membrane</keyword>
<dbReference type="AlphaFoldDB" id="A0A815HBK4"/>
<feature type="transmembrane region" description="Helical" evidence="6">
    <location>
        <begin position="308"/>
        <end position="327"/>
    </location>
</feature>
<feature type="transmembrane region" description="Helical" evidence="6">
    <location>
        <begin position="197"/>
        <end position="220"/>
    </location>
</feature>
<dbReference type="Pfam" id="PF07690">
    <property type="entry name" value="MFS_1"/>
    <property type="match status" value="1"/>
</dbReference>
<evidence type="ECO:0000256" key="2">
    <source>
        <dbReference type="ARBA" id="ARBA00022448"/>
    </source>
</evidence>
<sequence length="379" mass="42519">MGTTTNIIRVLFISILIDFLEFTIILPLLPKILTYYGRDTGINQDSLYVQTMSFVQFIQNLTGAPNDAKWNSVLFGGIIGSLFSFLQFFSSTLCGAASDRYGRKPMLLLSMIGISVSYGIWCVSFNLTIFMLARVIGGLSKANVAIILAIVSDSTTENERNRAMAWIGAAFSLGFIFGPLLGAFCSQWGIAYWPNSTMMFFIVPAVISLVLSLINIVFIIQCCPETLPIAKRDSKQTTITDISNKILPWHLFKFTAIHNVKSVDDIIILRRLGLASFLYMIIFAGLEFTITFLVYNRFNWNSMKQGKMFFIMGLCMALVQGGYVRRIPPGKEIIAAISVSYIIIINHLIHSCTLLDAIKKFKVTFIFRKKTISITRIMN</sequence>
<dbReference type="GO" id="GO:0022857">
    <property type="term" value="F:transmembrane transporter activity"/>
    <property type="evidence" value="ECO:0007669"/>
    <property type="project" value="InterPro"/>
</dbReference>
<evidence type="ECO:0000256" key="4">
    <source>
        <dbReference type="ARBA" id="ARBA00022989"/>
    </source>
</evidence>
<dbReference type="Proteomes" id="UP000663864">
    <property type="component" value="Unassembled WGS sequence"/>
</dbReference>
<organism evidence="8 9">
    <name type="scientific">Rotaria sordida</name>
    <dbReference type="NCBI Taxonomy" id="392033"/>
    <lineage>
        <taxon>Eukaryota</taxon>
        <taxon>Metazoa</taxon>
        <taxon>Spiralia</taxon>
        <taxon>Gnathifera</taxon>
        <taxon>Rotifera</taxon>
        <taxon>Eurotatoria</taxon>
        <taxon>Bdelloidea</taxon>
        <taxon>Philodinida</taxon>
        <taxon>Philodinidae</taxon>
        <taxon>Rotaria</taxon>
    </lineage>
</organism>
<keyword evidence="4 6" id="KW-1133">Transmembrane helix</keyword>
<dbReference type="InterPro" id="IPR020846">
    <property type="entry name" value="MFS_dom"/>
</dbReference>
<feature type="transmembrane region" description="Helical" evidence="6">
    <location>
        <begin position="7"/>
        <end position="29"/>
    </location>
</feature>
<reference evidence="8" key="1">
    <citation type="submission" date="2021-02" db="EMBL/GenBank/DDBJ databases">
        <authorList>
            <person name="Nowell W R."/>
        </authorList>
    </citation>
    <scope>NUCLEOTIDE SEQUENCE</scope>
</reference>
<evidence type="ECO:0000256" key="6">
    <source>
        <dbReference type="SAM" id="Phobius"/>
    </source>
</evidence>
<name>A0A815HBK4_9BILA</name>
<feature type="transmembrane region" description="Helical" evidence="6">
    <location>
        <begin position="163"/>
        <end position="185"/>
    </location>
</feature>
<accession>A0A815HBK4</accession>
<evidence type="ECO:0000313" key="9">
    <source>
        <dbReference type="Proteomes" id="UP000663864"/>
    </source>
</evidence>
<feature type="transmembrane region" description="Helical" evidence="6">
    <location>
        <begin position="277"/>
        <end position="296"/>
    </location>
</feature>
<evidence type="ECO:0000256" key="5">
    <source>
        <dbReference type="ARBA" id="ARBA00023136"/>
    </source>
</evidence>
<dbReference type="InterPro" id="IPR011701">
    <property type="entry name" value="MFS"/>
</dbReference>
<feature type="transmembrane region" description="Helical" evidence="6">
    <location>
        <begin position="73"/>
        <end position="94"/>
    </location>
</feature>
<evidence type="ECO:0000259" key="7">
    <source>
        <dbReference type="PROSITE" id="PS50850"/>
    </source>
</evidence>
<proteinExistence type="predicted"/>
<dbReference type="EMBL" id="CAJNOT010002910">
    <property type="protein sequence ID" value="CAF1351784.1"/>
    <property type="molecule type" value="Genomic_DNA"/>
</dbReference>
<dbReference type="PANTHER" id="PTHR23504:SF31">
    <property type="entry name" value="MAJOR FACILITATOR SUPERFAMILY DOMAIN-CONTAINING PROTEIN 10"/>
    <property type="match status" value="1"/>
</dbReference>
<dbReference type="SUPFAM" id="SSF103473">
    <property type="entry name" value="MFS general substrate transporter"/>
    <property type="match status" value="1"/>
</dbReference>
<comment type="caution">
    <text evidence="8">The sequence shown here is derived from an EMBL/GenBank/DDBJ whole genome shotgun (WGS) entry which is preliminary data.</text>
</comment>
<protein>
    <recommendedName>
        <fullName evidence="7">Major facilitator superfamily (MFS) profile domain-containing protein</fullName>
    </recommendedName>
</protein>
<feature type="transmembrane region" description="Helical" evidence="6">
    <location>
        <begin position="106"/>
        <end position="133"/>
    </location>
</feature>
<evidence type="ECO:0000256" key="3">
    <source>
        <dbReference type="ARBA" id="ARBA00022692"/>
    </source>
</evidence>
<evidence type="ECO:0000256" key="1">
    <source>
        <dbReference type="ARBA" id="ARBA00004141"/>
    </source>
</evidence>
<dbReference type="Gene3D" id="1.20.1250.20">
    <property type="entry name" value="MFS general substrate transporter like domains"/>
    <property type="match status" value="1"/>
</dbReference>
<feature type="domain" description="Major facilitator superfamily (MFS) profile" evidence="7">
    <location>
        <begin position="7"/>
        <end position="379"/>
    </location>
</feature>
<dbReference type="PANTHER" id="PTHR23504">
    <property type="entry name" value="MAJOR FACILITATOR SUPERFAMILY DOMAIN-CONTAINING PROTEIN 10"/>
    <property type="match status" value="1"/>
</dbReference>
<gene>
    <name evidence="8" type="ORF">ZHD862_LOCUS30602</name>
</gene>
<comment type="subcellular location">
    <subcellularLocation>
        <location evidence="1">Membrane</location>
        <topology evidence="1">Multi-pass membrane protein</topology>
    </subcellularLocation>
</comment>
<keyword evidence="2" id="KW-0813">Transport</keyword>